<dbReference type="CDD" id="cd18787">
    <property type="entry name" value="SF2_C_DEAD"/>
    <property type="match status" value="1"/>
</dbReference>
<name>A0ABP0ZWS0_9ASCO</name>
<dbReference type="Proteomes" id="UP001497383">
    <property type="component" value="Chromosome 7"/>
</dbReference>
<dbReference type="GeneID" id="92210820"/>
<feature type="compositionally biased region" description="Basic and acidic residues" evidence="14">
    <location>
        <begin position="575"/>
        <end position="588"/>
    </location>
</feature>
<comment type="similarity">
    <text evidence="11">Belongs to the DEAD box helicase family. DDX55/SPB4 subfamily.</text>
</comment>
<keyword evidence="18" id="KW-1185">Reference proteome</keyword>
<dbReference type="SMART" id="SM00490">
    <property type="entry name" value="HELICc"/>
    <property type="match status" value="1"/>
</dbReference>
<feature type="compositionally biased region" description="Acidic residues" evidence="14">
    <location>
        <begin position="589"/>
        <end position="598"/>
    </location>
</feature>
<evidence type="ECO:0000256" key="12">
    <source>
        <dbReference type="RuleBase" id="RU000492"/>
    </source>
</evidence>
<keyword evidence="2" id="KW-0690">Ribosome biogenesis</keyword>
<dbReference type="SMART" id="SM01178">
    <property type="entry name" value="DUF4217"/>
    <property type="match status" value="1"/>
</dbReference>
<comment type="function">
    <text evidence="13">RNA helicase.</text>
</comment>
<proteinExistence type="inferred from homology"/>
<dbReference type="InterPro" id="IPR014001">
    <property type="entry name" value="Helicase_ATP-bd"/>
</dbReference>
<feature type="domain" description="Helicase C-terminal" evidence="16">
    <location>
        <begin position="265"/>
        <end position="428"/>
    </location>
</feature>
<dbReference type="Pfam" id="PF00271">
    <property type="entry name" value="Helicase_C"/>
    <property type="match status" value="1"/>
</dbReference>
<evidence type="ECO:0000256" key="10">
    <source>
        <dbReference type="ARBA" id="ARBA00023242"/>
    </source>
</evidence>
<dbReference type="RefSeq" id="XP_066832562.1">
    <property type="nucleotide sequence ID" value="XM_066975977.1"/>
</dbReference>
<comment type="catalytic activity">
    <reaction evidence="13">
        <text>ATP + H2O = ADP + phosphate + H(+)</text>
        <dbReference type="Rhea" id="RHEA:13065"/>
        <dbReference type="ChEBI" id="CHEBI:15377"/>
        <dbReference type="ChEBI" id="CHEBI:15378"/>
        <dbReference type="ChEBI" id="CHEBI:30616"/>
        <dbReference type="ChEBI" id="CHEBI:43474"/>
        <dbReference type="ChEBI" id="CHEBI:456216"/>
        <dbReference type="EC" id="3.6.4.13"/>
    </reaction>
</comment>
<comment type="subcellular location">
    <subcellularLocation>
        <location evidence="1">Nucleus</location>
        <location evidence="1">Nucleolus</location>
    </subcellularLocation>
</comment>
<evidence type="ECO:0000256" key="14">
    <source>
        <dbReference type="SAM" id="MobiDB-lite"/>
    </source>
</evidence>
<dbReference type="PROSITE" id="PS51192">
    <property type="entry name" value="HELICASE_ATP_BIND_1"/>
    <property type="match status" value="1"/>
</dbReference>
<evidence type="ECO:0000256" key="3">
    <source>
        <dbReference type="ARBA" id="ARBA00022552"/>
    </source>
</evidence>
<keyword evidence="9" id="KW-0175">Coiled coil</keyword>
<gene>
    <name evidence="17" type="ORF">LODBEIA_P56240</name>
</gene>
<dbReference type="InterPro" id="IPR000629">
    <property type="entry name" value="RNA-helicase_DEAD-box_CS"/>
</dbReference>
<dbReference type="InterPro" id="IPR001650">
    <property type="entry name" value="Helicase_C-like"/>
</dbReference>
<comment type="domain">
    <text evidence="13">The Q motif is unique to and characteristic of the DEAD box family of RNA helicases and controls ATP binding and hydrolysis.</text>
</comment>
<evidence type="ECO:0000256" key="7">
    <source>
        <dbReference type="ARBA" id="ARBA00022840"/>
    </source>
</evidence>
<dbReference type="Gene3D" id="3.40.50.300">
    <property type="entry name" value="P-loop containing nucleotide triphosphate hydrolases"/>
    <property type="match status" value="2"/>
</dbReference>
<evidence type="ECO:0000256" key="13">
    <source>
        <dbReference type="RuleBase" id="RU365068"/>
    </source>
</evidence>
<feature type="region of interest" description="Disordered" evidence="14">
    <location>
        <begin position="547"/>
        <end position="622"/>
    </location>
</feature>
<evidence type="ECO:0000256" key="8">
    <source>
        <dbReference type="ARBA" id="ARBA00022884"/>
    </source>
</evidence>
<dbReference type="InterPro" id="IPR027417">
    <property type="entry name" value="P-loop_NTPase"/>
</dbReference>
<keyword evidence="7 12" id="KW-0067">ATP-binding</keyword>
<dbReference type="CDD" id="cd17960">
    <property type="entry name" value="DEADc_DDX55"/>
    <property type="match status" value="1"/>
</dbReference>
<evidence type="ECO:0000259" key="15">
    <source>
        <dbReference type="PROSITE" id="PS51192"/>
    </source>
</evidence>
<evidence type="ECO:0000313" key="18">
    <source>
        <dbReference type="Proteomes" id="UP001497383"/>
    </source>
</evidence>
<dbReference type="InterPro" id="IPR056330">
    <property type="entry name" value="CTT_SPB4"/>
</dbReference>
<evidence type="ECO:0000313" key="17">
    <source>
        <dbReference type="EMBL" id="CAK9441756.1"/>
    </source>
</evidence>
<reference evidence="17 18" key="1">
    <citation type="submission" date="2024-03" db="EMBL/GenBank/DDBJ databases">
        <authorList>
            <person name="Brejova B."/>
        </authorList>
    </citation>
    <scope>NUCLEOTIDE SEQUENCE [LARGE SCALE GENOMIC DNA]</scope>
    <source>
        <strain evidence="17 18">CBS 14171</strain>
    </source>
</reference>
<accession>A0ABP0ZWS0</accession>
<evidence type="ECO:0000256" key="9">
    <source>
        <dbReference type="ARBA" id="ARBA00023054"/>
    </source>
</evidence>
<dbReference type="PROSITE" id="PS00039">
    <property type="entry name" value="DEAD_ATP_HELICASE"/>
    <property type="match status" value="1"/>
</dbReference>
<evidence type="ECO:0000256" key="1">
    <source>
        <dbReference type="ARBA" id="ARBA00004604"/>
    </source>
</evidence>
<dbReference type="PROSITE" id="PS51194">
    <property type="entry name" value="HELICASE_CTER"/>
    <property type="match status" value="1"/>
</dbReference>
<dbReference type="InterPro" id="IPR025313">
    <property type="entry name" value="SPB4-like_CTE"/>
</dbReference>
<keyword evidence="3" id="KW-0698">rRNA processing</keyword>
<evidence type="ECO:0000256" key="5">
    <source>
        <dbReference type="ARBA" id="ARBA00022801"/>
    </source>
</evidence>
<dbReference type="Pfam" id="PF23681">
    <property type="entry name" value="CTT_SPB4"/>
    <property type="match status" value="1"/>
</dbReference>
<keyword evidence="4 12" id="KW-0547">Nucleotide-binding</keyword>
<keyword evidence="5 12" id="KW-0378">Hydrolase</keyword>
<organism evidence="17 18">
    <name type="scientific">Lodderomyces beijingensis</name>
    <dbReference type="NCBI Taxonomy" id="1775926"/>
    <lineage>
        <taxon>Eukaryota</taxon>
        <taxon>Fungi</taxon>
        <taxon>Dikarya</taxon>
        <taxon>Ascomycota</taxon>
        <taxon>Saccharomycotina</taxon>
        <taxon>Pichiomycetes</taxon>
        <taxon>Debaryomycetaceae</taxon>
        <taxon>Candida/Lodderomyces clade</taxon>
        <taxon>Lodderomyces</taxon>
    </lineage>
</organism>
<feature type="domain" description="Helicase ATP-binding" evidence="15">
    <location>
        <begin position="42"/>
        <end position="235"/>
    </location>
</feature>
<evidence type="ECO:0000256" key="2">
    <source>
        <dbReference type="ARBA" id="ARBA00022517"/>
    </source>
</evidence>
<feature type="compositionally biased region" description="Basic and acidic residues" evidence="14">
    <location>
        <begin position="556"/>
        <end position="568"/>
    </location>
</feature>
<keyword evidence="6 12" id="KW-0347">Helicase</keyword>
<dbReference type="Pfam" id="PF00270">
    <property type="entry name" value="DEAD"/>
    <property type="match status" value="1"/>
</dbReference>
<protein>
    <recommendedName>
        <fullName evidence="13">ATP-dependent RNA helicase</fullName>
        <ecNumber evidence="13">3.6.4.13</ecNumber>
    </recommendedName>
</protein>
<evidence type="ECO:0000256" key="6">
    <source>
        <dbReference type="ARBA" id="ARBA00022806"/>
    </source>
</evidence>
<evidence type="ECO:0000256" key="11">
    <source>
        <dbReference type="ARBA" id="ARBA00038002"/>
    </source>
</evidence>
<dbReference type="EMBL" id="OZ022411">
    <property type="protein sequence ID" value="CAK9441756.1"/>
    <property type="molecule type" value="Genomic_DNA"/>
</dbReference>
<evidence type="ECO:0000256" key="4">
    <source>
        <dbReference type="ARBA" id="ARBA00022741"/>
    </source>
</evidence>
<dbReference type="Pfam" id="PF13959">
    <property type="entry name" value="CTE_SPB4"/>
    <property type="match status" value="1"/>
</dbReference>
<sequence length="622" mass="71129">MNPSSKESLAWDNLRFELEPWLKDAIASLEYPTMTPVQASTIPLLSGNKDVIVEAVTGSGKTLAFVIPVLQKVSRRLYSVPEGHDRAEVLKRGHMLAIVMAPTRELARQIQMVFDKVLGFLSDAMTPRIKTQLLVGSLGNVREDLDNFQVEQPQILIATPGRLLDFMSSQSIKTSSLEIVVLDEADKLLDFSFETDVVKILKRLPKQRRTGLFSATISAAGDTVFRTGMNNPVKLSVKTRSFLGEQTNAPTSLQLSYMMVNPEHKLTTLLSMLKQYNFKKVIVYFPTCTSVKHFYHVLTEVDQDNSQLRYFSLHGQLNTKSRLKTLEKFTEGDNHEDSNHKYVLMTTDVAARGIDIPDVDLVIQIDPPTDPSVFLHRCGRTGRANKVGRAVVMLNPDTQEEDYVGFMEVKNIYMTKMEPPRHQNDNIFHQRLRNFMLADRARHELAVKSYVGFIRYYSKHVASSIFRMASLDYVAVAKMYGLLRLPKMPESKHIAADQMPEDGWLGDAIDMDEYAYGDKVRERARLESLDRDKVARVENAKRRKELKVKNEAWSSKNDKKEVKSERREKMKRKREKIEKQIMDEQERGSDEDEAEEDWKDLVIKNKKRKSNGSALQGSFDDL</sequence>
<dbReference type="PANTHER" id="PTHR24031">
    <property type="entry name" value="RNA HELICASE"/>
    <property type="match status" value="1"/>
</dbReference>
<dbReference type="SUPFAM" id="SSF52540">
    <property type="entry name" value="P-loop containing nucleoside triphosphate hydrolases"/>
    <property type="match status" value="1"/>
</dbReference>
<keyword evidence="8 13" id="KW-0694">RNA-binding</keyword>
<dbReference type="SMART" id="SM00487">
    <property type="entry name" value="DEXDc"/>
    <property type="match status" value="1"/>
</dbReference>
<dbReference type="EC" id="3.6.4.13" evidence="13"/>
<dbReference type="InterPro" id="IPR011545">
    <property type="entry name" value="DEAD/DEAH_box_helicase_dom"/>
</dbReference>
<keyword evidence="10" id="KW-0539">Nucleus</keyword>
<evidence type="ECO:0000259" key="16">
    <source>
        <dbReference type="PROSITE" id="PS51194"/>
    </source>
</evidence>